<dbReference type="InterPro" id="IPR012337">
    <property type="entry name" value="RNaseH-like_sf"/>
</dbReference>
<organism evidence="2 3">
    <name type="scientific">Schleiferilactobacillus harbinensis</name>
    <dbReference type="NCBI Taxonomy" id="304207"/>
    <lineage>
        <taxon>Bacteria</taxon>
        <taxon>Bacillati</taxon>
        <taxon>Bacillota</taxon>
        <taxon>Bacilli</taxon>
        <taxon>Lactobacillales</taxon>
        <taxon>Lactobacillaceae</taxon>
        <taxon>Schleiferilactobacillus</taxon>
    </lineage>
</organism>
<dbReference type="InterPro" id="IPR001584">
    <property type="entry name" value="Integrase_cat-core"/>
</dbReference>
<feature type="domain" description="Integrase catalytic" evidence="1">
    <location>
        <begin position="283"/>
        <end position="458"/>
    </location>
</feature>
<dbReference type="EMBL" id="CP045143">
    <property type="protein sequence ID" value="QFR23992.1"/>
    <property type="molecule type" value="Genomic_DNA"/>
</dbReference>
<sequence length="481" mass="55754">MHTLLIQYLIEIIKYQRRLIILLALWLFQFISNSRMPQPDKPIYKRFNQFEVDEAVPLLAADIQPEKLDYQELLAQHLTDTGKPIKAVRRRKPIDFQALRCARCDAPSDYLYANNGKGGQLECKVCHFKFQRRDGDYKKDVSLRCPYCTHALYLHNKRVNFDVWVCPNDNCSYRQGKVAQLSPKQLAAFSAEPTRFKVCYTYRDFRFELKSVDADSPIQTTVDLGRIRATPQVLGLVLTYHINYGMSARKTAALMYDVHGIKISHQTIHNYEEAVAAVVRPFWANYPYKLSEELVGDETYIRVKGKWNYIFYFYDALNKLILADYVTPHRTSESAAIAINQVLQKFDVIPEKLRFIVDANPIYQVARIYFAKHGINFDIKQVIGLKNKDEVSTEFRYLKQIIERLNREYKGHYRSTTGFGSAKGSASYTTLFSACYNFLRPHEALNYHVPVPIDAVLAHERMFDKWLALIALAQEQLPVAA</sequence>
<dbReference type="GO" id="GO:0015074">
    <property type="term" value="P:DNA integration"/>
    <property type="evidence" value="ECO:0007669"/>
    <property type="project" value="InterPro"/>
</dbReference>
<dbReference type="Pfam" id="PF13610">
    <property type="entry name" value="DDE_Tnp_IS240"/>
    <property type="match status" value="1"/>
</dbReference>
<proteinExistence type="predicted"/>
<dbReference type="RefSeq" id="WP_152261044.1">
    <property type="nucleotide sequence ID" value="NZ_CP045143.1"/>
</dbReference>
<dbReference type="PROSITE" id="PS50994">
    <property type="entry name" value="INTEGRASE"/>
    <property type="match status" value="1"/>
</dbReference>
<name>A0A5P8M657_9LACO</name>
<evidence type="ECO:0000313" key="2">
    <source>
        <dbReference type="EMBL" id="QFR23992.1"/>
    </source>
</evidence>
<dbReference type="SUPFAM" id="SSF53098">
    <property type="entry name" value="Ribonuclease H-like"/>
    <property type="match status" value="1"/>
</dbReference>
<reference evidence="2 3" key="1">
    <citation type="submission" date="2019-10" db="EMBL/GenBank/DDBJ databases">
        <title>The completed genome of Lactobacillus harbinensis M1.</title>
        <authorList>
            <person name="Zheng Y."/>
        </authorList>
    </citation>
    <scope>NUCLEOTIDE SEQUENCE [LARGE SCALE GENOMIC DNA]</scope>
    <source>
        <strain evidence="2 3">M1</strain>
    </source>
</reference>
<dbReference type="Proteomes" id="UP000326779">
    <property type="component" value="Chromosome"/>
</dbReference>
<protein>
    <submittedName>
        <fullName evidence="2">DDE-type integrase/transposase/recombinase</fullName>
    </submittedName>
</protein>
<dbReference type="AlphaFoldDB" id="A0A5P8M657"/>
<accession>A0A5P8M657</accession>
<evidence type="ECO:0000259" key="1">
    <source>
        <dbReference type="PROSITE" id="PS50994"/>
    </source>
</evidence>
<gene>
    <name evidence="2" type="ORF">D1010_11610</name>
</gene>
<dbReference type="KEGG" id="lhb:D1010_11610"/>
<dbReference type="InterPro" id="IPR032874">
    <property type="entry name" value="DDE_dom"/>
</dbReference>
<evidence type="ECO:0000313" key="3">
    <source>
        <dbReference type="Proteomes" id="UP000326779"/>
    </source>
</evidence>